<evidence type="ECO:0000259" key="2">
    <source>
        <dbReference type="Pfam" id="PF03703"/>
    </source>
</evidence>
<dbReference type="PIRSF" id="PIRSF026631">
    <property type="entry name" value="UCP026631"/>
    <property type="match status" value="1"/>
</dbReference>
<dbReference type="Proteomes" id="UP001205311">
    <property type="component" value="Unassembled WGS sequence"/>
</dbReference>
<keyword evidence="1" id="KW-0812">Transmembrane</keyword>
<feature type="transmembrane region" description="Helical" evidence="1">
    <location>
        <begin position="20"/>
        <end position="39"/>
    </location>
</feature>
<keyword evidence="1" id="KW-1133">Transmembrane helix</keyword>
<organism evidence="3 4">
    <name type="scientific">Streptoalloteichus tenebrarius (strain ATCC 17920 / DSM 40477 / JCM 4838 / CBS 697.72 / NBRC 16177 / NCIMB 11028 / NRRL B-12390 / A12253. 1 / ISP 5477)</name>
    <name type="common">Streptomyces tenebrarius</name>
    <dbReference type="NCBI Taxonomy" id="1933"/>
    <lineage>
        <taxon>Bacteria</taxon>
        <taxon>Bacillati</taxon>
        <taxon>Actinomycetota</taxon>
        <taxon>Actinomycetes</taxon>
        <taxon>Pseudonocardiales</taxon>
        <taxon>Pseudonocardiaceae</taxon>
        <taxon>Streptoalloteichus</taxon>
    </lineage>
</organism>
<feature type="domain" description="YdbS-like PH" evidence="2">
    <location>
        <begin position="68"/>
        <end position="144"/>
    </location>
</feature>
<dbReference type="InterPro" id="IPR014529">
    <property type="entry name" value="UCP026631"/>
</dbReference>
<dbReference type="Pfam" id="PF03703">
    <property type="entry name" value="bPH_2"/>
    <property type="match status" value="2"/>
</dbReference>
<dbReference type="PANTHER" id="PTHR34473:SF2">
    <property type="entry name" value="UPF0699 TRANSMEMBRANE PROTEIN YDBT"/>
    <property type="match status" value="1"/>
</dbReference>
<evidence type="ECO:0000256" key="1">
    <source>
        <dbReference type="SAM" id="Phobius"/>
    </source>
</evidence>
<name>A0ABT1HU91_STRSD</name>
<feature type="transmembrane region" description="Helical" evidence="1">
    <location>
        <begin position="183"/>
        <end position="201"/>
    </location>
</feature>
<comment type="caution">
    <text evidence="3">The sequence shown here is derived from an EMBL/GenBank/DDBJ whole genome shotgun (WGS) entry which is preliminary data.</text>
</comment>
<sequence>MNRDEHGWRRLDPKMAAVNLRWLAVPLAPATIGTLWTGGRFDAEFLITLAILTVVFVAITVFDLARCRTTRFRITPERVELRSGVFVRRVRSVPRDRIRSVDLTAHPWHRVLGLSVVRIGTGAAAGSGEDGELVLDAVSHAEAVLLRRELWETRAAALGASGAGDPARRDGVLARWRTGWLRYAPLSVWSVAWVAVAAGAVERVSKIFGVELWKTEFAADVWELFRSVPLWLGITVVLAVVLGVGAVGSLALYAETWWGYRLEREPGGTLRVRRGLLTTRSLSLEERRLRGVELVEPLFLRWGRGARVGALAVGVSTKDNEESTSTALTPPAPRAEAHRIVSEVLRESRPPTAAALRPHPRAALRRRVRLALWWTVPPVLVLALLGLWLTPVLLHLAWISALVLVPVGLAAAADAARALGHALDGHYLVTRYGTGHRRTVALRRDGVIGWTISRSVFQRRAGLLTLAATTAAGEGAYAVRDVPVGVGLGFAEHAVPGLLRPFLETGRPEAAGAGR</sequence>
<accession>A0ABT1HU91</accession>
<reference evidence="3 4" key="1">
    <citation type="submission" date="2022-06" db="EMBL/GenBank/DDBJ databases">
        <title>Genomic Encyclopedia of Archaeal and Bacterial Type Strains, Phase II (KMG-II): from individual species to whole genera.</title>
        <authorList>
            <person name="Goeker M."/>
        </authorList>
    </citation>
    <scope>NUCLEOTIDE SEQUENCE [LARGE SCALE GENOMIC DNA]</scope>
    <source>
        <strain evidence="3 4">DSM 40477</strain>
    </source>
</reference>
<keyword evidence="4" id="KW-1185">Reference proteome</keyword>
<keyword evidence="1" id="KW-0472">Membrane</keyword>
<dbReference type="EMBL" id="JAMTCP010000013">
    <property type="protein sequence ID" value="MCP2259093.1"/>
    <property type="molecule type" value="Genomic_DNA"/>
</dbReference>
<feature type="transmembrane region" description="Helical" evidence="1">
    <location>
        <begin position="230"/>
        <end position="254"/>
    </location>
</feature>
<gene>
    <name evidence="3" type="ORF">LX15_002794</name>
</gene>
<feature type="transmembrane region" description="Helical" evidence="1">
    <location>
        <begin position="45"/>
        <end position="65"/>
    </location>
</feature>
<proteinExistence type="predicted"/>
<feature type="transmembrane region" description="Helical" evidence="1">
    <location>
        <begin position="395"/>
        <end position="413"/>
    </location>
</feature>
<feature type="domain" description="YdbS-like PH" evidence="2">
    <location>
        <begin position="418"/>
        <end position="483"/>
    </location>
</feature>
<evidence type="ECO:0000313" key="4">
    <source>
        <dbReference type="Proteomes" id="UP001205311"/>
    </source>
</evidence>
<evidence type="ECO:0000313" key="3">
    <source>
        <dbReference type="EMBL" id="MCP2259093.1"/>
    </source>
</evidence>
<dbReference type="InterPro" id="IPR005182">
    <property type="entry name" value="YdbS-like_PH"/>
</dbReference>
<feature type="transmembrane region" description="Helical" evidence="1">
    <location>
        <begin position="370"/>
        <end position="389"/>
    </location>
</feature>
<dbReference type="RefSeq" id="WP_253670003.1">
    <property type="nucleotide sequence ID" value="NZ_JAMTCP010000013.1"/>
</dbReference>
<protein>
    <submittedName>
        <fullName evidence="3">Membrane protein</fullName>
    </submittedName>
</protein>
<dbReference type="PANTHER" id="PTHR34473">
    <property type="entry name" value="UPF0699 TRANSMEMBRANE PROTEIN YDBS"/>
    <property type="match status" value="1"/>
</dbReference>